<feature type="domain" description="Maltose/galactoside acetyltransferase" evidence="4">
    <location>
        <begin position="41"/>
        <end position="101"/>
    </location>
</feature>
<evidence type="ECO:0000256" key="1">
    <source>
        <dbReference type="ARBA" id="ARBA00007274"/>
    </source>
</evidence>
<dbReference type="Proteomes" id="UP000481288">
    <property type="component" value="Unassembled WGS sequence"/>
</dbReference>
<dbReference type="GO" id="GO:0008374">
    <property type="term" value="F:O-acyltransferase activity"/>
    <property type="evidence" value="ECO:0007669"/>
    <property type="project" value="TreeGrafter"/>
</dbReference>
<keyword evidence="6" id="KW-1185">Reference proteome</keyword>
<dbReference type="PANTHER" id="PTHR23416:SF23">
    <property type="entry name" value="ACETYLTRANSFERASE C18B11.09C-RELATED"/>
    <property type="match status" value="1"/>
</dbReference>
<dbReference type="EMBL" id="QGMG01001992">
    <property type="protein sequence ID" value="TVY41302.1"/>
    <property type="molecule type" value="Genomic_DNA"/>
</dbReference>
<dbReference type="InterPro" id="IPR001451">
    <property type="entry name" value="Hexapep"/>
</dbReference>
<evidence type="ECO:0000259" key="4">
    <source>
        <dbReference type="SMART" id="SM01266"/>
    </source>
</evidence>
<keyword evidence="2 5" id="KW-0808">Transferase</keyword>
<keyword evidence="3" id="KW-0012">Acyltransferase</keyword>
<dbReference type="Pfam" id="PF12464">
    <property type="entry name" value="Mac"/>
    <property type="match status" value="1"/>
</dbReference>
<proteinExistence type="inferred from homology"/>
<comment type="caution">
    <text evidence="5">The sequence shown here is derived from an EMBL/GenBank/DDBJ whole genome shotgun (WGS) entry which is preliminary data.</text>
</comment>
<organism evidence="5 6">
    <name type="scientific">Lachnellula cervina</name>
    <dbReference type="NCBI Taxonomy" id="1316786"/>
    <lineage>
        <taxon>Eukaryota</taxon>
        <taxon>Fungi</taxon>
        <taxon>Dikarya</taxon>
        <taxon>Ascomycota</taxon>
        <taxon>Pezizomycotina</taxon>
        <taxon>Leotiomycetes</taxon>
        <taxon>Helotiales</taxon>
        <taxon>Lachnaceae</taxon>
        <taxon>Lachnellula</taxon>
    </lineage>
</organism>
<dbReference type="CDD" id="cd03357">
    <property type="entry name" value="LbH_MAT_GAT"/>
    <property type="match status" value="1"/>
</dbReference>
<dbReference type="FunFam" id="2.160.10.10:FF:000025">
    <property type="entry name" value="Hexapeptide-repeat containing-acetyltransferase"/>
    <property type="match status" value="1"/>
</dbReference>
<dbReference type="InterPro" id="IPR011004">
    <property type="entry name" value="Trimer_LpxA-like_sf"/>
</dbReference>
<gene>
    <name evidence="5" type="ORF">LCER1_G008664</name>
</gene>
<comment type="similarity">
    <text evidence="1">Belongs to the transferase hexapeptide repeat family.</text>
</comment>
<evidence type="ECO:0000256" key="3">
    <source>
        <dbReference type="ARBA" id="ARBA00023315"/>
    </source>
</evidence>
<dbReference type="Gene3D" id="2.160.10.10">
    <property type="entry name" value="Hexapeptide repeat proteins"/>
    <property type="match status" value="1"/>
</dbReference>
<evidence type="ECO:0000313" key="6">
    <source>
        <dbReference type="Proteomes" id="UP000481288"/>
    </source>
</evidence>
<dbReference type="SUPFAM" id="SSF51161">
    <property type="entry name" value="Trimeric LpxA-like enzymes"/>
    <property type="match status" value="1"/>
</dbReference>
<protein>
    <submittedName>
        <fullName evidence="5">Putative acetyltransferase</fullName>
    </submittedName>
</protein>
<reference evidence="5 6" key="1">
    <citation type="submission" date="2018-05" db="EMBL/GenBank/DDBJ databases">
        <title>Whole genome sequencing for identification of molecular markers to develop diagnostic detection tools for the regulated plant pathogen Lachnellula willkommii.</title>
        <authorList>
            <person name="Giroux E."/>
            <person name="Bilodeau G."/>
        </authorList>
    </citation>
    <scope>NUCLEOTIDE SEQUENCE [LARGE SCALE GENOMIC DNA]</scope>
    <source>
        <strain evidence="5 6">CBS 625.97</strain>
    </source>
</reference>
<dbReference type="InterPro" id="IPR024688">
    <property type="entry name" value="Mac_dom"/>
</dbReference>
<accession>A0A7D8YN05</accession>
<dbReference type="Pfam" id="PF00132">
    <property type="entry name" value="Hexapep"/>
    <property type="match status" value="1"/>
</dbReference>
<sequence length="234" mass="25940">MAARPPRDLPKVSAMQPGLEKNQELIAIAKTYDNIPWCEQYERMISGMLYNSLAPELEEGRLRSRKLTKRFCDYLPDDATTTDLCVEREKILRQLVGRVGEEPWIEPPFFMDYGCNISLGDRFYANTNMVILDCGLVTIGDRVMFGPFVSIYAATHETEVQSRRDNIEFAREVTIGDDCWIGGNVVILLGVVIGNGCTIGAGSVVTKSVPDYSVAIGSPAKVVKTVEPPGEKVE</sequence>
<dbReference type="InterPro" id="IPR051159">
    <property type="entry name" value="Hexapeptide_acetyltransf"/>
</dbReference>
<name>A0A7D8YN05_9HELO</name>
<dbReference type="OrthoDB" id="25818at2759"/>
<evidence type="ECO:0000256" key="2">
    <source>
        <dbReference type="ARBA" id="ARBA00022679"/>
    </source>
</evidence>
<dbReference type="AlphaFoldDB" id="A0A7D8YN05"/>
<evidence type="ECO:0000313" key="5">
    <source>
        <dbReference type="EMBL" id="TVY41302.1"/>
    </source>
</evidence>
<dbReference type="PANTHER" id="PTHR23416">
    <property type="entry name" value="SIALIC ACID SYNTHASE-RELATED"/>
    <property type="match status" value="1"/>
</dbReference>
<dbReference type="SMART" id="SM01266">
    <property type="entry name" value="Mac"/>
    <property type="match status" value="1"/>
</dbReference>
<dbReference type="GO" id="GO:0016407">
    <property type="term" value="F:acetyltransferase activity"/>
    <property type="evidence" value="ECO:0007669"/>
    <property type="project" value="InterPro"/>
</dbReference>